<comment type="caution">
    <text evidence="2">The sequence shown here is derived from an EMBL/GenBank/DDBJ whole genome shotgun (WGS) entry which is preliminary data.</text>
</comment>
<reference evidence="3" key="1">
    <citation type="journal article" date="2019" name="Int. J. Syst. Evol. Microbiol.">
        <title>The Global Catalogue of Microorganisms (GCM) 10K type strain sequencing project: providing services to taxonomists for standard genome sequencing and annotation.</title>
        <authorList>
            <consortium name="The Broad Institute Genomics Platform"/>
            <consortium name="The Broad Institute Genome Sequencing Center for Infectious Disease"/>
            <person name="Wu L."/>
            <person name="Ma J."/>
        </authorList>
    </citation>
    <scope>NUCLEOTIDE SEQUENCE [LARGE SCALE GENOMIC DNA]</scope>
    <source>
        <strain evidence="3">CECT 7131</strain>
    </source>
</reference>
<feature type="region of interest" description="Disordered" evidence="1">
    <location>
        <begin position="1"/>
        <end position="50"/>
    </location>
</feature>
<accession>A0ABT8AFA7</accession>
<protein>
    <submittedName>
        <fullName evidence="2">Uncharacterized protein</fullName>
    </submittedName>
</protein>
<organism evidence="2 3">
    <name type="scientific">Paeniroseomonas aquatica</name>
    <dbReference type="NCBI Taxonomy" id="373043"/>
    <lineage>
        <taxon>Bacteria</taxon>
        <taxon>Pseudomonadati</taxon>
        <taxon>Pseudomonadota</taxon>
        <taxon>Alphaproteobacteria</taxon>
        <taxon>Acetobacterales</taxon>
        <taxon>Acetobacteraceae</taxon>
        <taxon>Paeniroseomonas</taxon>
    </lineage>
</organism>
<proteinExistence type="predicted"/>
<keyword evidence="3" id="KW-1185">Reference proteome</keyword>
<dbReference type="Proteomes" id="UP001529369">
    <property type="component" value="Unassembled WGS sequence"/>
</dbReference>
<sequence>MHPTDRLTTSAAADPTLPDGRPLEPPVAPPGTPPAPPPPALPGMPAQAAA</sequence>
<dbReference type="EMBL" id="JAUFPN010000274">
    <property type="protein sequence ID" value="MDN3568502.1"/>
    <property type="molecule type" value="Genomic_DNA"/>
</dbReference>
<feature type="compositionally biased region" description="Pro residues" evidence="1">
    <location>
        <begin position="23"/>
        <end position="42"/>
    </location>
</feature>
<name>A0ABT8AFA7_9PROT</name>
<evidence type="ECO:0000256" key="1">
    <source>
        <dbReference type="SAM" id="MobiDB-lite"/>
    </source>
</evidence>
<feature type="compositionally biased region" description="Polar residues" evidence="1">
    <location>
        <begin position="1"/>
        <end position="11"/>
    </location>
</feature>
<evidence type="ECO:0000313" key="3">
    <source>
        <dbReference type="Proteomes" id="UP001529369"/>
    </source>
</evidence>
<gene>
    <name evidence="2" type="ORF">QWZ14_29345</name>
</gene>
<evidence type="ECO:0000313" key="2">
    <source>
        <dbReference type="EMBL" id="MDN3568502.1"/>
    </source>
</evidence>
<dbReference type="RefSeq" id="WP_290320614.1">
    <property type="nucleotide sequence ID" value="NZ_JAUFPN010000274.1"/>
</dbReference>